<protein>
    <recommendedName>
        <fullName evidence="1">LPS-assembly protein LptD</fullName>
    </recommendedName>
</protein>
<evidence type="ECO:0000259" key="2">
    <source>
        <dbReference type="Pfam" id="PF04453"/>
    </source>
</evidence>
<comment type="function">
    <text evidence="1">Involved in the assembly of lipopolysaccharide (LPS) at the surface of the outer membrane.</text>
</comment>
<evidence type="ECO:0000313" key="4">
    <source>
        <dbReference type="Proteomes" id="UP001595547"/>
    </source>
</evidence>
<sequence length="710" mass="77838" precursor="true">MLRALSFIAALLCALPALAQDKATLIADALQIQDNSTLIARGHVEIFYQGQKLSAQSVTYDQANDRLVIEGPIVLTDGKGTVILASQAEMSADFTQGVLTSARLVLQQQLQLAAAEIQRVSGRYTAMQRVVASSCKICADSSTPLWEIRARRVVHDQAERQLYFDHAQFRLGGVPIAYIPRLRMPDPTLKRASGFLLPSLKNSSNLGTGLMLPYFIKMGDSRDLTVTPFFTTKGSRTFNLRYRQAFDTGEIEISGGVSRDDLLPGKTRGYVLGTGAFSLPRGFRLDLRVEAVSDPAYILDYDYPTVDRLESRAEVSRTRRNEYISGRLIAFHSIRDGEDNAALPSRVADLTYHRRFTLGGWGGEGGFELQAHGHERTSNDAVNDGDGDGIVDGRDMQRVSLRADWRRNFLLDNGMEAAVLGEAAADFYLIGQDAIYEGSKTRSHAAVGAELRWPWMKSQANGVAQVIEPVVQIVMASRTGSSIPNEDSTLVEFDEANLFDLSRFPGADAVENGTRANLGISYLRLDPNGWTLGVTVGRVLRADDLGQFSVGSGLNGTSSDWMASWQLDMAGFNLANRLLFDDSFNMTKAELQAAYSGDRFAVITNYVHTVADPLENRPTPISELTLATSYQFSDNWTGRVASRYDFEAERAAKAGMGVTFRNECLLVDLSLSRRFTSSTSVKPTTDFGLSVELLGFGGSSAPGPARQCRR</sequence>
<dbReference type="RefSeq" id="WP_380071903.1">
    <property type="nucleotide sequence ID" value="NZ_JBHRTO010000001.1"/>
</dbReference>
<dbReference type="EMBL" id="JBHRTO010000001">
    <property type="protein sequence ID" value="MFC3180273.1"/>
    <property type="molecule type" value="Genomic_DNA"/>
</dbReference>
<keyword evidence="4" id="KW-1185">Reference proteome</keyword>
<dbReference type="InterPro" id="IPR050218">
    <property type="entry name" value="LptD"/>
</dbReference>
<proteinExistence type="inferred from homology"/>
<dbReference type="SUPFAM" id="SSF56935">
    <property type="entry name" value="Porins"/>
    <property type="match status" value="1"/>
</dbReference>
<keyword evidence="1" id="KW-0472">Membrane</keyword>
<gene>
    <name evidence="1" type="primary">lptD</name>
    <name evidence="3" type="ORF">ACFOGH_04665</name>
</gene>
<evidence type="ECO:0000256" key="1">
    <source>
        <dbReference type="HAMAP-Rule" id="MF_01411"/>
    </source>
</evidence>
<comment type="similarity">
    <text evidence="1">Belongs to the LptD family.</text>
</comment>
<name>A0ABV7IWY8_9RHOB</name>
<dbReference type="InterPro" id="IPR007543">
    <property type="entry name" value="LptD_C"/>
</dbReference>
<dbReference type="PANTHER" id="PTHR30189:SF1">
    <property type="entry name" value="LPS-ASSEMBLY PROTEIN LPTD"/>
    <property type="match status" value="1"/>
</dbReference>
<keyword evidence="1" id="KW-0998">Cell outer membrane</keyword>
<accession>A0ABV7IWY8</accession>
<dbReference type="PANTHER" id="PTHR30189">
    <property type="entry name" value="LPS-ASSEMBLY PROTEIN"/>
    <property type="match status" value="1"/>
</dbReference>
<organism evidence="3 4">
    <name type="scientific">Cypionkella sinensis</name>
    <dbReference type="NCBI Taxonomy" id="1756043"/>
    <lineage>
        <taxon>Bacteria</taxon>
        <taxon>Pseudomonadati</taxon>
        <taxon>Pseudomonadota</taxon>
        <taxon>Alphaproteobacteria</taxon>
        <taxon>Rhodobacterales</taxon>
        <taxon>Paracoccaceae</taxon>
        <taxon>Cypionkella</taxon>
    </lineage>
</organism>
<evidence type="ECO:0000313" key="3">
    <source>
        <dbReference type="EMBL" id="MFC3180273.1"/>
    </source>
</evidence>
<feature type="chain" id="PRO_5044926697" description="LPS-assembly protein LptD" evidence="1">
    <location>
        <begin position="20"/>
        <end position="710"/>
    </location>
</feature>
<comment type="subunit">
    <text evidence="1">Component of the lipopolysaccharide transport and assembly complex.</text>
</comment>
<dbReference type="HAMAP" id="MF_01411">
    <property type="entry name" value="LPS_assembly_LptD"/>
    <property type="match status" value="1"/>
</dbReference>
<dbReference type="InterPro" id="IPR020889">
    <property type="entry name" value="LipoPS_assembly_LptD"/>
</dbReference>
<reference evidence="4" key="1">
    <citation type="journal article" date="2019" name="Int. J. Syst. Evol. Microbiol.">
        <title>The Global Catalogue of Microorganisms (GCM) 10K type strain sequencing project: providing services to taxonomists for standard genome sequencing and annotation.</title>
        <authorList>
            <consortium name="The Broad Institute Genomics Platform"/>
            <consortium name="The Broad Institute Genome Sequencing Center for Infectious Disease"/>
            <person name="Wu L."/>
            <person name="Ma J."/>
        </authorList>
    </citation>
    <scope>NUCLEOTIDE SEQUENCE [LARGE SCALE GENOMIC DNA]</scope>
    <source>
        <strain evidence="4">KCTC 52039</strain>
    </source>
</reference>
<comment type="caution">
    <text evidence="1">Lacks conserved residue(s) required for the propagation of feature annotation.</text>
</comment>
<comment type="subcellular location">
    <subcellularLocation>
        <location evidence="1">Cell outer membrane</location>
    </subcellularLocation>
</comment>
<feature type="domain" description="LptD C-terminal" evidence="2">
    <location>
        <begin position="266"/>
        <end position="636"/>
    </location>
</feature>
<feature type="signal peptide" evidence="1">
    <location>
        <begin position="1"/>
        <end position="19"/>
    </location>
</feature>
<dbReference type="Proteomes" id="UP001595547">
    <property type="component" value="Unassembled WGS sequence"/>
</dbReference>
<comment type="caution">
    <text evidence="3">The sequence shown here is derived from an EMBL/GenBank/DDBJ whole genome shotgun (WGS) entry which is preliminary data.</text>
</comment>
<keyword evidence="1" id="KW-0732">Signal</keyword>
<dbReference type="Pfam" id="PF04453">
    <property type="entry name" value="LptD"/>
    <property type="match status" value="1"/>
</dbReference>